<dbReference type="EC" id="4.1.2.49" evidence="5"/>
<dbReference type="RefSeq" id="WP_171183487.1">
    <property type="nucleotide sequence ID" value="NZ_WTPX01000009.1"/>
</dbReference>
<comment type="cofactor">
    <cofactor evidence="1">
        <name>pyridoxal 5'-phosphate</name>
        <dbReference type="ChEBI" id="CHEBI:597326"/>
    </cofactor>
</comment>
<evidence type="ECO:0000313" key="5">
    <source>
        <dbReference type="EMBL" id="NNJ24491.1"/>
    </source>
</evidence>
<organism evidence="5 6">
    <name type="scientific">Alienimonas chondri</name>
    <dbReference type="NCBI Taxonomy" id="2681879"/>
    <lineage>
        <taxon>Bacteria</taxon>
        <taxon>Pseudomonadati</taxon>
        <taxon>Planctomycetota</taxon>
        <taxon>Planctomycetia</taxon>
        <taxon>Planctomycetales</taxon>
        <taxon>Planctomycetaceae</taxon>
        <taxon>Alienimonas</taxon>
    </lineage>
</organism>
<protein>
    <submittedName>
        <fullName evidence="5">L-allo-threonine aldolase</fullName>
        <ecNumber evidence="5">4.1.2.49</ecNumber>
    </submittedName>
</protein>
<dbReference type="InterPro" id="IPR001597">
    <property type="entry name" value="ArAA_b-elim_lyase/Thr_aldolase"/>
</dbReference>
<dbReference type="SUPFAM" id="SSF53383">
    <property type="entry name" value="PLP-dependent transferases"/>
    <property type="match status" value="1"/>
</dbReference>
<dbReference type="Proteomes" id="UP000609651">
    <property type="component" value="Unassembled WGS sequence"/>
</dbReference>
<dbReference type="InterPro" id="IPR015422">
    <property type="entry name" value="PyrdxlP-dep_Trfase_small"/>
</dbReference>
<dbReference type="InterPro" id="IPR015421">
    <property type="entry name" value="PyrdxlP-dep_Trfase_major"/>
</dbReference>
<feature type="domain" description="Aromatic amino acid beta-eliminating lyase/threonine aldolase" evidence="4">
    <location>
        <begin position="3"/>
        <end position="285"/>
    </location>
</feature>
<evidence type="ECO:0000256" key="2">
    <source>
        <dbReference type="ARBA" id="ARBA00006966"/>
    </source>
</evidence>
<evidence type="ECO:0000259" key="4">
    <source>
        <dbReference type="Pfam" id="PF01212"/>
    </source>
</evidence>
<dbReference type="NCBIfam" id="NF041359">
    <property type="entry name" value="GntG_guanitoxin"/>
    <property type="match status" value="1"/>
</dbReference>
<dbReference type="EMBL" id="WTPX01000009">
    <property type="protein sequence ID" value="NNJ24491.1"/>
    <property type="molecule type" value="Genomic_DNA"/>
</dbReference>
<dbReference type="Pfam" id="PF01212">
    <property type="entry name" value="Beta_elim_lyase"/>
    <property type="match status" value="1"/>
</dbReference>
<dbReference type="PIRSF" id="PIRSF017617">
    <property type="entry name" value="Thr_aldolase"/>
    <property type="match status" value="1"/>
</dbReference>
<reference evidence="5 6" key="1">
    <citation type="journal article" date="2020" name="Syst. Appl. Microbiol.">
        <title>Alienimonas chondri sp. nov., a novel planctomycete isolated from the biofilm of the red alga Chondrus crispus.</title>
        <authorList>
            <person name="Vitorino I."/>
            <person name="Albuquerque L."/>
            <person name="Wiegand S."/>
            <person name="Kallscheuer N."/>
            <person name="da Costa M.S."/>
            <person name="Lobo-da-Cunha A."/>
            <person name="Jogler C."/>
            <person name="Lage O.M."/>
        </authorList>
    </citation>
    <scope>NUCLEOTIDE SEQUENCE [LARGE SCALE GENOMIC DNA]</scope>
    <source>
        <strain evidence="5 6">LzC2</strain>
    </source>
</reference>
<keyword evidence="3" id="KW-0663">Pyridoxal phosphate</keyword>
<dbReference type="GO" id="GO:0008732">
    <property type="term" value="F:L-allo-threonine aldolase activity"/>
    <property type="evidence" value="ECO:0007669"/>
    <property type="project" value="UniProtKB-EC"/>
</dbReference>
<dbReference type="InterPro" id="IPR023603">
    <property type="entry name" value="Low_specificity_L-TA-like"/>
</dbReference>
<keyword evidence="6" id="KW-1185">Reference proteome</keyword>
<name>A0ABX1V985_9PLAN</name>
<proteinExistence type="inferred from homology"/>
<evidence type="ECO:0000313" key="6">
    <source>
        <dbReference type="Proteomes" id="UP000609651"/>
    </source>
</evidence>
<dbReference type="InterPro" id="IPR015424">
    <property type="entry name" value="PyrdxlP-dep_Trfase"/>
</dbReference>
<gene>
    <name evidence="5" type="primary">ltaA</name>
    <name evidence="5" type="ORF">LzC2_05490</name>
</gene>
<dbReference type="PANTHER" id="PTHR48097:SF9">
    <property type="entry name" value="L-THREONINE ALDOLASE"/>
    <property type="match status" value="1"/>
</dbReference>
<sequence length="341" mass="36136">MIDLRSDTVTKPTPGMYRAMCEAEVGDDMAGEDPTVNALEAEIADLQGKEAALFCLSGTMSNQLGVRLHARPGDEVLIHETGHIANYEGGAAAALSGISCRTVPGEGGMPGVDDFTPHVHADAVYLSRTAAICLENTANMAGGRVWPLERLREVSSWAWDRGLKVHLDGARFFNAVVAGGGTPREIAACCDTVSICFSKGLGCPMGSILAGSEAEMHAARRARKLFGGACRQAGVIAATARYALEHHVDRLAEDHVHALAFWNRVSTVEGVSGSAPETNLVFFTLAPQLPSPREICERLRERGVLMEPAGPNRVRACTHLDVSAEQALSAADAVVAVLNGR</sequence>
<evidence type="ECO:0000256" key="1">
    <source>
        <dbReference type="ARBA" id="ARBA00001933"/>
    </source>
</evidence>
<dbReference type="PANTHER" id="PTHR48097">
    <property type="entry name" value="L-THREONINE ALDOLASE-RELATED"/>
    <property type="match status" value="1"/>
</dbReference>
<dbReference type="Gene3D" id="3.90.1150.10">
    <property type="entry name" value="Aspartate Aminotransferase, domain 1"/>
    <property type="match status" value="1"/>
</dbReference>
<keyword evidence="5" id="KW-0456">Lyase</keyword>
<comment type="caution">
    <text evidence="5">The sequence shown here is derived from an EMBL/GenBank/DDBJ whole genome shotgun (WGS) entry which is preliminary data.</text>
</comment>
<evidence type="ECO:0000256" key="3">
    <source>
        <dbReference type="ARBA" id="ARBA00022898"/>
    </source>
</evidence>
<dbReference type="Gene3D" id="3.40.640.10">
    <property type="entry name" value="Type I PLP-dependent aspartate aminotransferase-like (Major domain)"/>
    <property type="match status" value="1"/>
</dbReference>
<accession>A0ABX1V985</accession>
<comment type="similarity">
    <text evidence="2">Belongs to the threonine aldolase family.</text>
</comment>